<dbReference type="Proteomes" id="UP000317593">
    <property type="component" value="Unassembled WGS sequence"/>
</dbReference>
<evidence type="ECO:0000313" key="2">
    <source>
        <dbReference type="Proteomes" id="UP000317593"/>
    </source>
</evidence>
<organism evidence="1 2">
    <name type="scientific">Fodinibius sediminis</name>
    <dbReference type="NCBI Taxonomy" id="1214077"/>
    <lineage>
        <taxon>Bacteria</taxon>
        <taxon>Pseudomonadati</taxon>
        <taxon>Balneolota</taxon>
        <taxon>Balneolia</taxon>
        <taxon>Balneolales</taxon>
        <taxon>Balneolaceae</taxon>
        <taxon>Fodinibius</taxon>
    </lineage>
</organism>
<accession>A0A521DLP9</accession>
<keyword evidence="2" id="KW-1185">Reference proteome</keyword>
<gene>
    <name evidence="1" type="ORF">SAMN06265218_110141</name>
</gene>
<dbReference type="AlphaFoldDB" id="A0A521DLP9"/>
<sequence length="62" mass="6700">MPLSGTALVRAALGDWEAAVVDVSSVPADYRFESVSSINSGKNNDWPEIAIERGEYSAWGRT</sequence>
<protein>
    <submittedName>
        <fullName evidence="1">Uncharacterized protein</fullName>
    </submittedName>
</protein>
<dbReference type="EMBL" id="FXTH01000010">
    <property type="protein sequence ID" value="SMO72021.1"/>
    <property type="molecule type" value="Genomic_DNA"/>
</dbReference>
<evidence type="ECO:0000313" key="1">
    <source>
        <dbReference type="EMBL" id="SMO72021.1"/>
    </source>
</evidence>
<reference evidence="1 2" key="1">
    <citation type="submission" date="2017-05" db="EMBL/GenBank/DDBJ databases">
        <authorList>
            <person name="Varghese N."/>
            <person name="Submissions S."/>
        </authorList>
    </citation>
    <scope>NUCLEOTIDE SEQUENCE [LARGE SCALE GENOMIC DNA]</scope>
    <source>
        <strain evidence="1 2">DSM 21194</strain>
    </source>
</reference>
<proteinExistence type="predicted"/>
<dbReference type="RefSeq" id="WP_142714906.1">
    <property type="nucleotide sequence ID" value="NZ_FXTH01000010.1"/>
</dbReference>
<name>A0A521DLP9_9BACT</name>
<dbReference type="OrthoDB" id="1080118at2"/>